<sequence length="90" mass="9881">MRDFLQILLDPFSEAGFGPEVSLLPQITPISLEKFHDEKIRVQSAEFGGLALVGCFNKDPLAAFGIIVKHGIKTELFLIVIAEAEEIALL</sequence>
<gene>
    <name evidence="1" type="ORF">DDZ13_00100</name>
</gene>
<dbReference type="InParanoid" id="A0A317ZPI9"/>
<accession>A0A317ZPI9</accession>
<keyword evidence="2" id="KW-1185">Reference proteome</keyword>
<comment type="caution">
    <text evidence="1">The sequence shown here is derived from an EMBL/GenBank/DDBJ whole genome shotgun (WGS) entry which is preliminary data.</text>
</comment>
<dbReference type="AlphaFoldDB" id="A0A317ZPI9"/>
<proteinExistence type="predicted"/>
<evidence type="ECO:0000313" key="1">
    <source>
        <dbReference type="EMBL" id="PXA05301.1"/>
    </source>
</evidence>
<name>A0A317ZPI9_9BACT</name>
<dbReference type="Proteomes" id="UP000247099">
    <property type="component" value="Unassembled WGS sequence"/>
</dbReference>
<organism evidence="1 2">
    <name type="scientific">Coraliomargarita sinensis</name>
    <dbReference type="NCBI Taxonomy" id="2174842"/>
    <lineage>
        <taxon>Bacteria</taxon>
        <taxon>Pseudomonadati</taxon>
        <taxon>Verrucomicrobiota</taxon>
        <taxon>Opitutia</taxon>
        <taxon>Puniceicoccales</taxon>
        <taxon>Coraliomargaritaceae</taxon>
        <taxon>Coraliomargarita</taxon>
    </lineage>
</organism>
<protein>
    <submittedName>
        <fullName evidence="1">Uncharacterized protein</fullName>
    </submittedName>
</protein>
<dbReference type="EMBL" id="QHJQ01000001">
    <property type="protein sequence ID" value="PXA05301.1"/>
    <property type="molecule type" value="Genomic_DNA"/>
</dbReference>
<reference evidence="1 2" key="1">
    <citation type="submission" date="2018-05" db="EMBL/GenBank/DDBJ databases">
        <title>Coraliomargarita sinensis sp. nov., isolated from a marine solar saltern.</title>
        <authorList>
            <person name="Zhou L.Y."/>
        </authorList>
    </citation>
    <scope>NUCLEOTIDE SEQUENCE [LARGE SCALE GENOMIC DNA]</scope>
    <source>
        <strain evidence="1 2">WN38</strain>
    </source>
</reference>
<evidence type="ECO:0000313" key="2">
    <source>
        <dbReference type="Proteomes" id="UP000247099"/>
    </source>
</evidence>